<protein>
    <submittedName>
        <fullName evidence="1 2">Uncharacterized protein</fullName>
    </submittedName>
</protein>
<name>G7ZUG1_MEDTR</name>
<organism evidence="1 3">
    <name type="scientific">Medicago truncatula</name>
    <name type="common">Barrel medic</name>
    <name type="synonym">Medicago tribuloides</name>
    <dbReference type="NCBI Taxonomy" id="3880"/>
    <lineage>
        <taxon>Eukaryota</taxon>
        <taxon>Viridiplantae</taxon>
        <taxon>Streptophyta</taxon>
        <taxon>Embryophyta</taxon>
        <taxon>Tracheophyta</taxon>
        <taxon>Spermatophyta</taxon>
        <taxon>Magnoliopsida</taxon>
        <taxon>eudicotyledons</taxon>
        <taxon>Gunneridae</taxon>
        <taxon>Pentapetalae</taxon>
        <taxon>rosids</taxon>
        <taxon>fabids</taxon>
        <taxon>Fabales</taxon>
        <taxon>Fabaceae</taxon>
        <taxon>Papilionoideae</taxon>
        <taxon>50 kb inversion clade</taxon>
        <taxon>NPAAA clade</taxon>
        <taxon>Hologalegina</taxon>
        <taxon>IRL clade</taxon>
        <taxon>Trifolieae</taxon>
        <taxon>Medicago</taxon>
    </lineage>
</organism>
<gene>
    <name evidence="1" type="ORF">MTR_0030s0050</name>
</gene>
<accession>G7ZUG1</accession>
<dbReference type="EnsemblPlants" id="KEH17217">
    <property type="protein sequence ID" value="KEH17217"/>
    <property type="gene ID" value="MTR_0030s0050"/>
</dbReference>
<keyword evidence="3" id="KW-1185">Reference proteome</keyword>
<evidence type="ECO:0000313" key="2">
    <source>
        <dbReference type="EnsemblPlants" id="KEH17217"/>
    </source>
</evidence>
<dbReference type="EMBL" id="KL402755">
    <property type="protein sequence ID" value="KEH17217.1"/>
    <property type="molecule type" value="Genomic_DNA"/>
</dbReference>
<proteinExistence type="predicted"/>
<reference evidence="1 3" key="1">
    <citation type="journal article" date="2011" name="Nature">
        <title>The Medicago genome provides insight into the evolution of rhizobial symbioses.</title>
        <authorList>
            <person name="Young N.D."/>
            <person name="Debelle F."/>
            <person name="Oldroyd G.E."/>
            <person name="Geurts R."/>
            <person name="Cannon S.B."/>
            <person name="Udvardi M.K."/>
            <person name="Benedito V.A."/>
            <person name="Mayer K.F."/>
            <person name="Gouzy J."/>
            <person name="Schoof H."/>
            <person name="Van de Peer Y."/>
            <person name="Proost S."/>
            <person name="Cook D.R."/>
            <person name="Meyers B.C."/>
            <person name="Spannagl M."/>
            <person name="Cheung F."/>
            <person name="De Mita S."/>
            <person name="Krishnakumar V."/>
            <person name="Gundlach H."/>
            <person name="Zhou S."/>
            <person name="Mudge J."/>
            <person name="Bharti A.K."/>
            <person name="Murray J.D."/>
            <person name="Naoumkina M.A."/>
            <person name="Rosen B."/>
            <person name="Silverstein K.A."/>
            <person name="Tang H."/>
            <person name="Rombauts S."/>
            <person name="Zhao P.X."/>
            <person name="Zhou P."/>
            <person name="Barbe V."/>
            <person name="Bardou P."/>
            <person name="Bechner M."/>
            <person name="Bellec A."/>
            <person name="Berger A."/>
            <person name="Berges H."/>
            <person name="Bidwell S."/>
            <person name="Bisseling T."/>
            <person name="Choisne N."/>
            <person name="Couloux A."/>
            <person name="Denny R."/>
            <person name="Deshpande S."/>
            <person name="Dai X."/>
            <person name="Doyle J.J."/>
            <person name="Dudez A.M."/>
            <person name="Farmer A.D."/>
            <person name="Fouteau S."/>
            <person name="Franken C."/>
            <person name="Gibelin C."/>
            <person name="Gish J."/>
            <person name="Goldstein S."/>
            <person name="Gonzalez A.J."/>
            <person name="Green P.J."/>
            <person name="Hallab A."/>
            <person name="Hartog M."/>
            <person name="Hua A."/>
            <person name="Humphray S.J."/>
            <person name="Jeong D.H."/>
            <person name="Jing Y."/>
            <person name="Jocker A."/>
            <person name="Kenton S.M."/>
            <person name="Kim D.J."/>
            <person name="Klee K."/>
            <person name="Lai H."/>
            <person name="Lang C."/>
            <person name="Lin S."/>
            <person name="Macmil S.L."/>
            <person name="Magdelenat G."/>
            <person name="Matthews L."/>
            <person name="McCorrison J."/>
            <person name="Monaghan E.L."/>
            <person name="Mun J.H."/>
            <person name="Najar F.Z."/>
            <person name="Nicholson C."/>
            <person name="Noirot C."/>
            <person name="O'Bleness M."/>
            <person name="Paule C.R."/>
            <person name="Poulain J."/>
            <person name="Prion F."/>
            <person name="Qin B."/>
            <person name="Qu C."/>
            <person name="Retzel E.F."/>
            <person name="Riddle C."/>
            <person name="Sallet E."/>
            <person name="Samain S."/>
            <person name="Samson N."/>
            <person name="Sanders I."/>
            <person name="Saurat O."/>
            <person name="Scarpelli C."/>
            <person name="Schiex T."/>
            <person name="Segurens B."/>
            <person name="Severin A.J."/>
            <person name="Sherrier D.J."/>
            <person name="Shi R."/>
            <person name="Sims S."/>
            <person name="Singer S.R."/>
            <person name="Sinharoy S."/>
            <person name="Sterck L."/>
            <person name="Viollet A."/>
            <person name="Wang B.B."/>
            <person name="Wang K."/>
            <person name="Wang M."/>
            <person name="Wang X."/>
            <person name="Warfsmann J."/>
            <person name="Weissenbach J."/>
            <person name="White D.D."/>
            <person name="White J.D."/>
            <person name="Wiley G.B."/>
            <person name="Wincker P."/>
            <person name="Xing Y."/>
            <person name="Yang L."/>
            <person name="Yao Z."/>
            <person name="Ying F."/>
            <person name="Zhai J."/>
            <person name="Zhou L."/>
            <person name="Zuber A."/>
            <person name="Denarie J."/>
            <person name="Dixon R.A."/>
            <person name="May G.D."/>
            <person name="Schwartz D.C."/>
            <person name="Rogers J."/>
            <person name="Quetier F."/>
            <person name="Town C.D."/>
            <person name="Roe B.A."/>
        </authorList>
    </citation>
    <scope>NUCLEOTIDE SEQUENCE [LARGE SCALE GENOMIC DNA]</scope>
    <source>
        <strain evidence="1">A17</strain>
        <strain evidence="2 3">cv. Jemalong A17</strain>
    </source>
</reference>
<dbReference type="AlphaFoldDB" id="G7ZUG1"/>
<dbReference type="HOGENOM" id="CLU_2561856_0_0_1"/>
<dbReference type="Proteomes" id="UP000002051">
    <property type="component" value="Unassembled WGS sequence"/>
</dbReference>
<reference evidence="2" key="3">
    <citation type="submission" date="2015-06" db="UniProtKB">
        <authorList>
            <consortium name="EnsemblPlants"/>
        </authorList>
    </citation>
    <scope>IDENTIFICATION</scope>
    <source>
        <strain evidence="2">cv. Jemalong A17</strain>
    </source>
</reference>
<dbReference type="PaxDb" id="3880-AES82849"/>
<reference evidence="1 3" key="2">
    <citation type="journal article" date="2014" name="BMC Genomics">
        <title>An improved genome release (version Mt4.0) for the model legume Medicago truncatula.</title>
        <authorList>
            <person name="Tang H."/>
            <person name="Krishnakumar V."/>
            <person name="Bidwell S."/>
            <person name="Rosen B."/>
            <person name="Chan A."/>
            <person name="Zhou S."/>
            <person name="Gentzbittel L."/>
            <person name="Childs K.L."/>
            <person name="Yandell M."/>
            <person name="Gundlach H."/>
            <person name="Mayer K.F."/>
            <person name="Schwartz D.C."/>
            <person name="Town C.D."/>
        </authorList>
    </citation>
    <scope>GENOME REANNOTATION</scope>
    <source>
        <strain evidence="1">A17</strain>
        <strain evidence="2 3">cv. Jemalong A17</strain>
    </source>
</reference>
<sequence>MNHEVWPQWGDLRKGCTPGRLSTPDGWYFKGIRTLNLHLDFISQIKTLPPKKFSLETPLEIKVKFNLVSSSIFVEINLNKVW</sequence>
<evidence type="ECO:0000313" key="3">
    <source>
        <dbReference type="Proteomes" id="UP000002051"/>
    </source>
</evidence>
<evidence type="ECO:0000313" key="1">
    <source>
        <dbReference type="EMBL" id="KEH17217.1"/>
    </source>
</evidence>